<proteinExistence type="inferred from homology"/>
<reference evidence="10" key="1">
    <citation type="journal article" date="2020" name="BMC">
        <title>Leishmania infection induces a limited differential gene expression in the sand fly midgut.</title>
        <authorList>
            <person name="Coutinho-Abreu I.V."/>
            <person name="Serafim T.D."/>
            <person name="Meneses C."/>
            <person name="Kamhawi S."/>
            <person name="Oliveira F."/>
            <person name="Valenzuela J.G."/>
        </authorList>
    </citation>
    <scope>NUCLEOTIDE SEQUENCE</scope>
    <source>
        <strain evidence="10">Jacobina</strain>
        <tissue evidence="10">Midgut</tissue>
    </source>
</reference>
<feature type="domain" description="Glycosyl hydrolase family 30 beta sandwich" evidence="9">
    <location>
        <begin position="493"/>
        <end position="554"/>
    </location>
</feature>
<dbReference type="PANTHER" id="PTHR11069:SF23">
    <property type="entry name" value="LYSOSOMAL ACID GLUCOSYLCERAMIDASE"/>
    <property type="match status" value="1"/>
</dbReference>
<evidence type="ECO:0000256" key="1">
    <source>
        <dbReference type="ARBA" id="ARBA00001013"/>
    </source>
</evidence>
<keyword evidence="6" id="KW-0746">Sphingolipid metabolism</keyword>
<dbReference type="InterPro" id="IPR001139">
    <property type="entry name" value="Glyco_hydro_30"/>
</dbReference>
<evidence type="ECO:0000256" key="6">
    <source>
        <dbReference type="RuleBase" id="RU361188"/>
    </source>
</evidence>
<keyword evidence="4 7" id="KW-0732">Signal</keyword>
<dbReference type="VEuPathDB" id="VectorBase:LLONM1_000252"/>
<evidence type="ECO:0000259" key="8">
    <source>
        <dbReference type="Pfam" id="PF02055"/>
    </source>
</evidence>
<dbReference type="AlphaFoldDB" id="A0A7G3ABX8"/>
<feature type="signal peptide" evidence="7">
    <location>
        <begin position="1"/>
        <end position="27"/>
    </location>
</feature>
<dbReference type="SUPFAM" id="SSF51445">
    <property type="entry name" value="(Trans)glycosidases"/>
    <property type="match status" value="1"/>
</dbReference>
<protein>
    <recommendedName>
        <fullName evidence="3 6">Glucosylceramidase</fullName>
        <ecNumber evidence="3 6">3.2.1.45</ecNumber>
    </recommendedName>
</protein>
<evidence type="ECO:0000259" key="9">
    <source>
        <dbReference type="Pfam" id="PF17189"/>
    </source>
</evidence>
<dbReference type="InterPro" id="IPR033453">
    <property type="entry name" value="Glyco_hydro_30_TIM-barrel"/>
</dbReference>
<dbReference type="EC" id="3.2.1.45" evidence="3 6"/>
<dbReference type="Gene3D" id="3.20.20.80">
    <property type="entry name" value="Glycosidases"/>
    <property type="match status" value="1"/>
</dbReference>
<dbReference type="Pfam" id="PF17189">
    <property type="entry name" value="Glyco_hydro_30C"/>
    <property type="match status" value="1"/>
</dbReference>
<dbReference type="InterPro" id="IPR017853">
    <property type="entry name" value="GH"/>
</dbReference>
<dbReference type="GO" id="GO:0006680">
    <property type="term" value="P:glucosylceramide catabolic process"/>
    <property type="evidence" value="ECO:0007669"/>
    <property type="project" value="TreeGrafter"/>
</dbReference>
<name>A0A7G3ABX8_LUTLO</name>
<dbReference type="EMBL" id="GITU01000992">
    <property type="protein sequence ID" value="MBC1169695.1"/>
    <property type="molecule type" value="Transcribed_RNA"/>
</dbReference>
<dbReference type="Pfam" id="PF02055">
    <property type="entry name" value="Glyco_hydro_30"/>
    <property type="match status" value="1"/>
</dbReference>
<evidence type="ECO:0000313" key="10">
    <source>
        <dbReference type="EMBL" id="MBC1169695.1"/>
    </source>
</evidence>
<feature type="domain" description="Glycosyl hydrolase family 30 TIM-barrel" evidence="8">
    <location>
        <begin position="140"/>
        <end position="490"/>
    </location>
</feature>
<dbReference type="GO" id="GO:0016020">
    <property type="term" value="C:membrane"/>
    <property type="evidence" value="ECO:0007669"/>
    <property type="project" value="GOC"/>
</dbReference>
<evidence type="ECO:0000256" key="5">
    <source>
        <dbReference type="ARBA" id="ARBA00022801"/>
    </source>
</evidence>
<comment type="similarity">
    <text evidence="2 6">Belongs to the glycosyl hydrolase 30 family.</text>
</comment>
<dbReference type="GO" id="GO:0004348">
    <property type="term" value="F:glucosylceramidase activity"/>
    <property type="evidence" value="ECO:0007669"/>
    <property type="project" value="UniProtKB-EC"/>
</dbReference>
<sequence>MIKFHQKLSFLWWILFIITLKVLPLNAKSIPCNLREYPNGYVCVCSKTNCDFLDENVDNPGESDIVIVTSSQAGLRFNVSKFSWPTSSTENFIIGDLVEKVPQVSLVGGFIGNLFGDLLDFLNQNQVNVNVDPTVKYQKVVGFGGAFTGAVSHNLDQLSPELQDLLYKSYYSRAGIGYNFMRIPIGGCDFDLQPWAYNENPQDDARLSNFSSLDPRDVELINKIKHLQDVSGNRNIKFLGSAWSSPIWMKTNNDWTGASSLKEEYYQTWADYHVRFIDLMAKSGVNLWGITTGNEPMNGVIGWLFVHFMSLGWTARPQAVWVADHLAPALRNSSYGNVKIFAGDDQRYTFPWWFNEMVDARPNVMNDLAGFAVHWYWDRFVPPLVLDTTHKTFTNKLILNTESSIGDKPLQTHGPILGSWARAEEYITAYLQDLQHSVNGWIDWNLLLDEQGGPNYVNNFVDSAVIVNKTADEAYKQPLFYAIGHFSRFITEDSVRIKVSSSDSHVEVVGFQRPDGRIVLVIYNKKEHAVKVVLNIPLRTAVNVAVPGKSIHSVIFFEKKSILNVLP</sequence>
<keyword evidence="5 6" id="KW-0378">Hydrolase</keyword>
<accession>A0A7G3ABX8</accession>
<evidence type="ECO:0000256" key="2">
    <source>
        <dbReference type="ARBA" id="ARBA00005382"/>
    </source>
</evidence>
<dbReference type="InterPro" id="IPR033452">
    <property type="entry name" value="GH30_C"/>
</dbReference>
<keyword evidence="6" id="KW-0443">Lipid metabolism</keyword>
<evidence type="ECO:0000256" key="4">
    <source>
        <dbReference type="ARBA" id="ARBA00022729"/>
    </source>
</evidence>
<organism evidence="10">
    <name type="scientific">Lutzomyia longipalpis</name>
    <name type="common">Sand fly</name>
    <dbReference type="NCBI Taxonomy" id="7200"/>
    <lineage>
        <taxon>Eukaryota</taxon>
        <taxon>Metazoa</taxon>
        <taxon>Ecdysozoa</taxon>
        <taxon>Arthropoda</taxon>
        <taxon>Hexapoda</taxon>
        <taxon>Insecta</taxon>
        <taxon>Pterygota</taxon>
        <taxon>Neoptera</taxon>
        <taxon>Endopterygota</taxon>
        <taxon>Diptera</taxon>
        <taxon>Nematocera</taxon>
        <taxon>Psychodoidea</taxon>
        <taxon>Psychodidae</taxon>
        <taxon>Lutzomyia</taxon>
        <taxon>Lutzomyia</taxon>
    </lineage>
</organism>
<feature type="chain" id="PRO_5028834130" description="Glucosylceramidase" evidence="7">
    <location>
        <begin position="28"/>
        <end position="567"/>
    </location>
</feature>
<dbReference type="PANTHER" id="PTHR11069">
    <property type="entry name" value="GLUCOSYLCERAMIDASE"/>
    <property type="match status" value="1"/>
</dbReference>
<evidence type="ECO:0000256" key="7">
    <source>
        <dbReference type="SAM" id="SignalP"/>
    </source>
</evidence>
<comment type="catalytic activity">
    <reaction evidence="1">
        <text>a beta-D-glucosyl-(1&lt;-&gt;1')-N-acylsphing-4-enine + H2O = an N-acylsphing-4-enine + D-glucose</text>
        <dbReference type="Rhea" id="RHEA:13269"/>
        <dbReference type="ChEBI" id="CHEBI:4167"/>
        <dbReference type="ChEBI" id="CHEBI:15377"/>
        <dbReference type="ChEBI" id="CHEBI:22801"/>
        <dbReference type="ChEBI" id="CHEBI:52639"/>
        <dbReference type="EC" id="3.2.1.45"/>
    </reaction>
    <physiologicalReaction direction="left-to-right" evidence="1">
        <dbReference type="Rhea" id="RHEA:13270"/>
    </physiologicalReaction>
</comment>
<keyword evidence="6" id="KW-0326">Glycosidase</keyword>
<evidence type="ECO:0000256" key="3">
    <source>
        <dbReference type="ARBA" id="ARBA00012658"/>
    </source>
</evidence>